<reference evidence="2" key="1">
    <citation type="submission" date="2020-10" db="EMBL/GenBank/DDBJ databases">
        <title>High-Quality Genome Resource of Clonostachys rosea strain S41 by Oxford Nanopore Long-Read Sequencing.</title>
        <authorList>
            <person name="Wang H."/>
        </authorList>
    </citation>
    <scope>NUCLEOTIDE SEQUENCE</scope>
    <source>
        <strain evidence="2">S41</strain>
    </source>
</reference>
<protein>
    <recommendedName>
        <fullName evidence="4">SnoaL-like domain-containing protein</fullName>
    </recommendedName>
</protein>
<keyword evidence="1" id="KW-0732">Signal</keyword>
<gene>
    <name evidence="2" type="ORF">IM811_004333</name>
</gene>
<dbReference type="EMBL" id="JADCTT010000012">
    <property type="protein sequence ID" value="KAF9746032.1"/>
    <property type="molecule type" value="Genomic_DNA"/>
</dbReference>
<dbReference type="AlphaFoldDB" id="A0A8H7KA16"/>
<evidence type="ECO:0000313" key="3">
    <source>
        <dbReference type="Proteomes" id="UP000616885"/>
    </source>
</evidence>
<dbReference type="Proteomes" id="UP000616885">
    <property type="component" value="Unassembled WGS sequence"/>
</dbReference>
<evidence type="ECO:0000313" key="2">
    <source>
        <dbReference type="EMBL" id="KAF9746032.1"/>
    </source>
</evidence>
<accession>A0A8H7KA16</accession>
<evidence type="ECO:0008006" key="4">
    <source>
        <dbReference type="Google" id="ProtNLM"/>
    </source>
</evidence>
<feature type="signal peptide" evidence="1">
    <location>
        <begin position="1"/>
        <end position="18"/>
    </location>
</feature>
<dbReference type="Gene3D" id="3.10.450.50">
    <property type="match status" value="1"/>
</dbReference>
<evidence type="ECO:0000256" key="1">
    <source>
        <dbReference type="SAM" id="SignalP"/>
    </source>
</evidence>
<comment type="caution">
    <text evidence="2">The sequence shown here is derived from an EMBL/GenBank/DDBJ whole genome shotgun (WGS) entry which is preliminary data.</text>
</comment>
<organism evidence="2 3">
    <name type="scientific">Bionectria ochroleuca</name>
    <name type="common">Gliocladium roseum</name>
    <dbReference type="NCBI Taxonomy" id="29856"/>
    <lineage>
        <taxon>Eukaryota</taxon>
        <taxon>Fungi</taxon>
        <taxon>Dikarya</taxon>
        <taxon>Ascomycota</taxon>
        <taxon>Pezizomycotina</taxon>
        <taxon>Sordariomycetes</taxon>
        <taxon>Hypocreomycetidae</taxon>
        <taxon>Hypocreales</taxon>
        <taxon>Bionectriaceae</taxon>
        <taxon>Clonostachys</taxon>
    </lineage>
</organism>
<sequence length="166" mass="18515">MIGKLIFLLAAASQLVHGAFPLVDRATGKIERAPYCPARPASPEFQRAAFTEFLHQFFEQHLVNESLTNFASDEYIQHNPGVLSGRQPSIDALGPGGPYDFSKGKVTIMHYLFDSPFGTVHYRVDLPGQEPTAITDIWRFNGTCIEEHWDVIQTLPKNATNPLALF</sequence>
<dbReference type="SUPFAM" id="SSF54427">
    <property type="entry name" value="NTF2-like"/>
    <property type="match status" value="1"/>
</dbReference>
<feature type="chain" id="PRO_5034981732" description="SnoaL-like domain-containing protein" evidence="1">
    <location>
        <begin position="19"/>
        <end position="166"/>
    </location>
</feature>
<dbReference type="InterPro" id="IPR032710">
    <property type="entry name" value="NTF2-like_dom_sf"/>
</dbReference>
<name>A0A8H7KA16_BIOOC</name>
<proteinExistence type="predicted"/>